<evidence type="ECO:0000313" key="2">
    <source>
        <dbReference type="EMBL" id="ULG00212.1"/>
    </source>
</evidence>
<evidence type="ECO:0000313" key="3">
    <source>
        <dbReference type="Proteomes" id="UP001055334"/>
    </source>
</evidence>
<proteinExistence type="predicted"/>
<dbReference type="Pfam" id="PF13392">
    <property type="entry name" value="HNH_3"/>
    <property type="match status" value="1"/>
</dbReference>
<dbReference type="GeneID" id="80397621"/>
<dbReference type="InterPro" id="IPR044925">
    <property type="entry name" value="His-Me_finger_sf"/>
</dbReference>
<sequence length="173" mass="19656">MNEAVAIPGFDPFMATNDGCIFNGETGKKLTTQLDKKGYEKITFRLHGQKKNMFVHRLVALAFIPNPDCKTQINHINGVKTDNSAANLEWCTPSENIKHAYQQGLLHQDGIPIIAESEEVAGFGIWFPSSKSIRRHGFDRRGVYRCLNGHVQKYKGFRWKRAEQTHNRASEEP</sequence>
<dbReference type="Proteomes" id="UP001055334">
    <property type="component" value="Segment"/>
</dbReference>
<keyword evidence="2" id="KW-0378">Hydrolase</keyword>
<reference evidence="2" key="1">
    <citation type="submission" date="2022-01" db="EMBL/GenBank/DDBJ databases">
        <authorList>
            <person name="Long X."/>
        </authorList>
    </citation>
    <scope>NUCLEOTIDE SEQUENCE</scope>
</reference>
<dbReference type="RefSeq" id="YP_010773345.1">
    <property type="nucleotide sequence ID" value="NC_074662.1"/>
</dbReference>
<keyword evidence="2" id="KW-0255">Endonuclease</keyword>
<dbReference type="GO" id="GO:0004519">
    <property type="term" value="F:endonuclease activity"/>
    <property type="evidence" value="ECO:0007669"/>
    <property type="project" value="UniProtKB-KW"/>
</dbReference>
<name>A0A9E7CDC1_9CAUD</name>
<dbReference type="KEGG" id="vg:80397621"/>
<evidence type="ECO:0000259" key="1">
    <source>
        <dbReference type="SMART" id="SM00507"/>
    </source>
</evidence>
<accession>A0A9E7CDC1</accession>
<organism evidence="2 3">
    <name type="scientific">Pseudomonas phage PP9W2</name>
    <dbReference type="NCBI Taxonomy" id="2914450"/>
    <lineage>
        <taxon>Viruses</taxon>
        <taxon>Duplodnaviria</taxon>
        <taxon>Heunggongvirae</taxon>
        <taxon>Uroviricota</taxon>
        <taxon>Caudoviricetes</taxon>
        <taxon>Haihevirus</taxon>
        <taxon>Haihevirus PP9W2</taxon>
    </lineage>
</organism>
<dbReference type="Gene3D" id="3.90.75.20">
    <property type="match status" value="1"/>
</dbReference>
<keyword evidence="2" id="KW-0540">Nuclease</keyword>
<dbReference type="SMART" id="SM00507">
    <property type="entry name" value="HNHc"/>
    <property type="match status" value="1"/>
</dbReference>
<protein>
    <submittedName>
        <fullName evidence="2">HNH homing endonuclease</fullName>
    </submittedName>
</protein>
<feature type="domain" description="HNH nuclease" evidence="1">
    <location>
        <begin position="49"/>
        <end position="97"/>
    </location>
</feature>
<dbReference type="EMBL" id="OM141125">
    <property type="protein sequence ID" value="ULG00212.1"/>
    <property type="molecule type" value="Genomic_DNA"/>
</dbReference>
<keyword evidence="3" id="KW-1185">Reference proteome</keyword>
<dbReference type="InterPro" id="IPR003615">
    <property type="entry name" value="HNH_nuc"/>
</dbReference>
<dbReference type="SUPFAM" id="SSF54060">
    <property type="entry name" value="His-Me finger endonucleases"/>
    <property type="match status" value="1"/>
</dbReference>